<dbReference type="SUPFAM" id="SSF56801">
    <property type="entry name" value="Acetyl-CoA synthetase-like"/>
    <property type="match status" value="1"/>
</dbReference>
<sequence>MNTVEQPTTVPDLTLADRCTYWASLTPNAPCLTSGETSRSWASVMERCRCLAAGLASHGRGARIIYLGRNSTVFIELAIASSLAGTVLTAVNWRLAAPEMAQIVEHSTSALAFVDHEFAERWAGAWSASPIPTVYFGGGGDEYEHWLAEHEPIAPHHPGPTPDDIALQMYTSGTTGLPKGALFSHAALKGVELSAGAMKVTNDSTMLVVIPIFHAGGAGAAMIALRAGAHLVMSADTSADALATAVERYAVTCMMLVPTLLNEMLSRPTAMARDLSSLQVISYCGSPITPTLLARCLEEFECGLVQLYGLTEVTGISVLQIEDHLDTGHPERLRSVGRALPGVVIKIIDPMSGADVGPGETGEICVMAPTVMSGYFQAPERTAEMFTGDGFLRTGDGGYVLDGYLYLRDRIKDMVISGGENVYPVEVEKVLVACPGVADVAVIGVPSDRWGETVKAIVVPTTDGACTVEGVMAFARLHLAGYKCPTSVELVNALPRNASGKLLKRVVREQDWIASHRV</sequence>
<dbReference type="InterPro" id="IPR025110">
    <property type="entry name" value="AMP-bd_C"/>
</dbReference>
<accession>A0ABT4MDX3</accession>
<evidence type="ECO:0000313" key="3">
    <source>
        <dbReference type="EMBL" id="MCZ4518869.1"/>
    </source>
</evidence>
<comment type="caution">
    <text evidence="3">The sequence shown here is derived from an EMBL/GenBank/DDBJ whole genome shotgun (WGS) entry which is preliminary data.</text>
</comment>
<dbReference type="Gene3D" id="3.40.50.12780">
    <property type="entry name" value="N-terminal domain of ligase-like"/>
    <property type="match status" value="1"/>
</dbReference>
<dbReference type="PANTHER" id="PTHR43201:SF32">
    <property type="entry name" value="2-SUCCINYLBENZOATE--COA LIGASE, CHLOROPLASTIC_PEROXISOMAL"/>
    <property type="match status" value="1"/>
</dbReference>
<feature type="domain" description="AMP-dependent synthetase/ligase" evidence="1">
    <location>
        <begin position="22"/>
        <end position="376"/>
    </location>
</feature>
<dbReference type="Pfam" id="PF00501">
    <property type="entry name" value="AMP-binding"/>
    <property type="match status" value="1"/>
</dbReference>
<feature type="domain" description="AMP-binding enzyme C-terminal" evidence="2">
    <location>
        <begin position="426"/>
        <end position="501"/>
    </location>
</feature>
<dbReference type="InterPro" id="IPR000873">
    <property type="entry name" value="AMP-dep_synth/lig_dom"/>
</dbReference>
<dbReference type="InterPro" id="IPR042099">
    <property type="entry name" value="ANL_N_sf"/>
</dbReference>
<dbReference type="Proteomes" id="UP001081071">
    <property type="component" value="Unassembled WGS sequence"/>
</dbReference>
<proteinExistence type="predicted"/>
<keyword evidence="4" id="KW-1185">Reference proteome</keyword>
<dbReference type="Gene3D" id="3.30.300.30">
    <property type="match status" value="1"/>
</dbReference>
<name>A0ABT4MDX3_9NOCA</name>
<dbReference type="RefSeq" id="WP_269603720.1">
    <property type="nucleotide sequence ID" value="NZ_JAPWIJ010000004.1"/>
</dbReference>
<protein>
    <submittedName>
        <fullName evidence="3">AMP-binding protein</fullName>
    </submittedName>
</protein>
<dbReference type="Pfam" id="PF13193">
    <property type="entry name" value="AMP-binding_C"/>
    <property type="match status" value="1"/>
</dbReference>
<reference evidence="3" key="1">
    <citation type="submission" date="2022-12" db="EMBL/GenBank/DDBJ databases">
        <authorList>
            <person name="Krivoruchko A.V."/>
            <person name="Elkin A."/>
        </authorList>
    </citation>
    <scope>NUCLEOTIDE SEQUENCE</scope>
    <source>
        <strain evidence="3">IEGM 1391</strain>
    </source>
</reference>
<evidence type="ECO:0000313" key="4">
    <source>
        <dbReference type="Proteomes" id="UP001081071"/>
    </source>
</evidence>
<dbReference type="PANTHER" id="PTHR43201">
    <property type="entry name" value="ACYL-COA SYNTHETASE"/>
    <property type="match status" value="1"/>
</dbReference>
<dbReference type="InterPro" id="IPR045851">
    <property type="entry name" value="AMP-bd_C_sf"/>
</dbReference>
<dbReference type="EMBL" id="JAPWIJ010000004">
    <property type="protein sequence ID" value="MCZ4518869.1"/>
    <property type="molecule type" value="Genomic_DNA"/>
</dbReference>
<evidence type="ECO:0000259" key="2">
    <source>
        <dbReference type="Pfam" id="PF13193"/>
    </source>
</evidence>
<evidence type="ECO:0000259" key="1">
    <source>
        <dbReference type="Pfam" id="PF00501"/>
    </source>
</evidence>
<organism evidence="3 4">
    <name type="scientific">Rhodococcus ruber</name>
    <dbReference type="NCBI Taxonomy" id="1830"/>
    <lineage>
        <taxon>Bacteria</taxon>
        <taxon>Bacillati</taxon>
        <taxon>Actinomycetota</taxon>
        <taxon>Actinomycetes</taxon>
        <taxon>Mycobacteriales</taxon>
        <taxon>Nocardiaceae</taxon>
        <taxon>Rhodococcus</taxon>
    </lineage>
</organism>
<gene>
    <name evidence="3" type="ORF">O4220_10100</name>
</gene>